<protein>
    <recommendedName>
        <fullName evidence="1">Tlde1 domain-containing protein</fullName>
    </recommendedName>
</protein>
<dbReference type="EMBL" id="OY288114">
    <property type="protein sequence ID" value="CAJ0855094.1"/>
    <property type="molecule type" value="Genomic_DNA"/>
</dbReference>
<reference evidence="2" key="1">
    <citation type="submission" date="2023-07" db="EMBL/GenBank/DDBJ databases">
        <authorList>
            <person name="Pelsma A.J. K."/>
        </authorList>
    </citation>
    <scope>NUCLEOTIDE SEQUENCE</scope>
</reference>
<organism evidence="2">
    <name type="scientific">freshwater sediment metagenome</name>
    <dbReference type="NCBI Taxonomy" id="556182"/>
    <lineage>
        <taxon>unclassified sequences</taxon>
        <taxon>metagenomes</taxon>
        <taxon>ecological metagenomes</taxon>
    </lineage>
</organism>
<name>A0AA48LXM7_9ZZZZ</name>
<evidence type="ECO:0000313" key="2">
    <source>
        <dbReference type="EMBL" id="CAJ0855094.1"/>
    </source>
</evidence>
<dbReference type="AlphaFoldDB" id="A0AA48LXM7"/>
<dbReference type="InterPro" id="IPR021225">
    <property type="entry name" value="Tlde1_dom"/>
</dbReference>
<feature type="domain" description="Tlde1" evidence="1">
    <location>
        <begin position="105"/>
        <end position="206"/>
    </location>
</feature>
<gene>
    <name evidence="2" type="ORF">AMST5_00801</name>
</gene>
<sequence>MPLQKKIGLGLLAGAVVASLAGVLNVIVPPGRIEQLSSDATVKLEQGGPSQSTAEARYLDQSFGSKGRDSVADRYQFGFLHEIDSSTAIYDIAAHTVYLPDGLQLEAHSGLGARLDDPRFVHEHMRGATPPNVYELIPREKPFHGVRALRLIPVGNSNIFGRKGLLAHTYMLGPKGDSNGCVVFKNYTAFLQAFESGRVRRLLVVAHVD</sequence>
<dbReference type="Pfam" id="PF10908">
    <property type="entry name" value="Tlde1_dom"/>
    <property type="match status" value="1"/>
</dbReference>
<accession>A0AA48LXM7</accession>
<evidence type="ECO:0000259" key="1">
    <source>
        <dbReference type="Pfam" id="PF10908"/>
    </source>
</evidence>
<proteinExistence type="predicted"/>